<evidence type="ECO:0000313" key="11">
    <source>
        <dbReference type="Proteomes" id="UP000186594"/>
    </source>
</evidence>
<reference evidence="10 11" key="1">
    <citation type="submission" date="2016-04" db="EMBL/GenBank/DDBJ databases">
        <title>Evolutionary innovation and constraint leading to complex multicellularity in the Ascomycota.</title>
        <authorList>
            <person name="Cisse O."/>
            <person name="Nguyen A."/>
            <person name="Hewitt D.A."/>
            <person name="Jedd G."/>
            <person name="Stajich J.E."/>
        </authorList>
    </citation>
    <scope>NUCLEOTIDE SEQUENCE [LARGE SCALE GENOMIC DNA]</scope>
    <source>
        <strain evidence="10 11">DAH-3</strain>
    </source>
</reference>
<evidence type="ECO:0000256" key="2">
    <source>
        <dbReference type="ARBA" id="ARBA00022630"/>
    </source>
</evidence>
<evidence type="ECO:0000256" key="8">
    <source>
        <dbReference type="ARBA" id="ARBA00041137"/>
    </source>
</evidence>
<name>A0A1U7LRQ3_NEOID</name>
<comment type="caution">
    <text evidence="10">The sequence shown here is derived from an EMBL/GenBank/DDBJ whole genome shotgun (WGS) entry which is preliminary data.</text>
</comment>
<comment type="catalytic activity">
    <reaction evidence="5">
        <text>(S)-2-hydroxyglutarate + A = 2-oxoglutarate + AH2</text>
        <dbReference type="Rhea" id="RHEA:21252"/>
        <dbReference type="ChEBI" id="CHEBI:13193"/>
        <dbReference type="ChEBI" id="CHEBI:16782"/>
        <dbReference type="ChEBI" id="CHEBI:16810"/>
        <dbReference type="ChEBI" id="CHEBI:17499"/>
        <dbReference type="EC" id="1.1.99.2"/>
    </reaction>
</comment>
<dbReference type="EC" id="1.1.99.2" evidence="7"/>
<sequence>MPKLDFGAAVIGAGVVGISVARALAARTPTLLLERLPAPATLTSARNSGIVHAGLYHPPNSLKTRLCLRGAALLQTFCETRDIPFHRVGKLVVAQSQPEAAFLHNLHAHASALAVPTQFLTRGRLLMLEPDICAGEAVLLSPNTAIVDTSALIAALLADVQTHSADIAFGSTVTGIRRADVGSGWILDVSCGDLPSISISADCVVNAAGHDSCRLANLTSLEKFTPHYCKGTYFAYSGPARPKHLIYPCPNKDLAGLGIHLTLDTAGQIRFGPDTEWARHLFGLR</sequence>
<comment type="cofactor">
    <cofactor evidence="1">
        <name>FAD</name>
        <dbReference type="ChEBI" id="CHEBI:57692"/>
    </cofactor>
</comment>
<dbReference type="Proteomes" id="UP000186594">
    <property type="component" value="Unassembled WGS sequence"/>
</dbReference>
<keyword evidence="11" id="KW-1185">Reference proteome</keyword>
<comment type="similarity">
    <text evidence="6">Belongs to the L2HGDH family.</text>
</comment>
<dbReference type="GO" id="GO:0047545">
    <property type="term" value="F:(S)-2-hydroxyglutarate dehydrogenase activity"/>
    <property type="evidence" value="ECO:0007669"/>
    <property type="project" value="UniProtKB-EC"/>
</dbReference>
<dbReference type="SUPFAM" id="SSF51905">
    <property type="entry name" value="FAD/NAD(P)-binding domain"/>
    <property type="match status" value="1"/>
</dbReference>
<dbReference type="Pfam" id="PF01266">
    <property type="entry name" value="DAO"/>
    <property type="match status" value="1"/>
</dbReference>
<organism evidence="10 11">
    <name type="scientific">Neolecta irregularis (strain DAH-3)</name>
    <dbReference type="NCBI Taxonomy" id="1198029"/>
    <lineage>
        <taxon>Eukaryota</taxon>
        <taxon>Fungi</taxon>
        <taxon>Dikarya</taxon>
        <taxon>Ascomycota</taxon>
        <taxon>Taphrinomycotina</taxon>
        <taxon>Neolectales</taxon>
        <taxon>Neolectaceae</taxon>
        <taxon>Neolecta</taxon>
    </lineage>
</organism>
<dbReference type="Gene3D" id="3.50.50.60">
    <property type="entry name" value="FAD/NAD(P)-binding domain"/>
    <property type="match status" value="2"/>
</dbReference>
<keyword evidence="3" id="KW-0274">FAD</keyword>
<dbReference type="STRING" id="1198029.A0A1U7LRQ3"/>
<dbReference type="InterPro" id="IPR036188">
    <property type="entry name" value="FAD/NAD-bd_sf"/>
</dbReference>
<dbReference type="OrthoDB" id="498204at2759"/>
<dbReference type="InterPro" id="IPR006076">
    <property type="entry name" value="FAD-dep_OxRdtase"/>
</dbReference>
<dbReference type="PANTHER" id="PTHR43104">
    <property type="entry name" value="L-2-HYDROXYGLUTARATE DEHYDROGENASE, MITOCHONDRIAL"/>
    <property type="match status" value="1"/>
</dbReference>
<evidence type="ECO:0000256" key="4">
    <source>
        <dbReference type="ARBA" id="ARBA00023002"/>
    </source>
</evidence>
<evidence type="ECO:0000256" key="6">
    <source>
        <dbReference type="ARBA" id="ARBA00037941"/>
    </source>
</evidence>
<dbReference type="AlphaFoldDB" id="A0A1U7LRQ3"/>
<accession>A0A1U7LRQ3</accession>
<keyword evidence="2" id="KW-0285">Flavoprotein</keyword>
<keyword evidence="4" id="KW-0560">Oxidoreductase</keyword>
<evidence type="ECO:0000259" key="9">
    <source>
        <dbReference type="Pfam" id="PF01266"/>
    </source>
</evidence>
<proteinExistence type="inferred from homology"/>
<evidence type="ECO:0000313" key="10">
    <source>
        <dbReference type="EMBL" id="OLL25324.1"/>
    </source>
</evidence>
<evidence type="ECO:0000256" key="5">
    <source>
        <dbReference type="ARBA" id="ARBA00036066"/>
    </source>
</evidence>
<dbReference type="EMBL" id="LXFE01000434">
    <property type="protein sequence ID" value="OLL25324.1"/>
    <property type="molecule type" value="Genomic_DNA"/>
</dbReference>
<evidence type="ECO:0000256" key="1">
    <source>
        <dbReference type="ARBA" id="ARBA00001974"/>
    </source>
</evidence>
<dbReference type="PANTHER" id="PTHR43104:SF4">
    <property type="entry name" value="L-2-HYDROXYGLUTARATE DEHYDROGENASE, MITOCHONDRIAL"/>
    <property type="match status" value="1"/>
</dbReference>
<evidence type="ECO:0000256" key="3">
    <source>
        <dbReference type="ARBA" id="ARBA00022827"/>
    </source>
</evidence>
<feature type="domain" description="FAD dependent oxidoreductase" evidence="9">
    <location>
        <begin position="9"/>
        <end position="276"/>
    </location>
</feature>
<dbReference type="OMA" id="EYTIHPR"/>
<protein>
    <recommendedName>
        <fullName evidence="8">L-2-hydroxyglutarate dehydrogenase, mitochondrial</fullName>
        <ecNumber evidence="7">1.1.99.2</ecNumber>
    </recommendedName>
</protein>
<gene>
    <name evidence="10" type="ORF">NEOLI_002532</name>
</gene>
<evidence type="ECO:0000256" key="7">
    <source>
        <dbReference type="ARBA" id="ARBA00038878"/>
    </source>
</evidence>